<dbReference type="AlphaFoldDB" id="A0A1G7SC28"/>
<dbReference type="EMBL" id="FNBG01000029">
    <property type="protein sequence ID" value="SDG19750.1"/>
    <property type="molecule type" value="Genomic_DNA"/>
</dbReference>
<protein>
    <submittedName>
        <fullName evidence="1">Uncharacterized protein</fullName>
    </submittedName>
</protein>
<sequence length="62" mass="7272">MATKGHNEVKESLREMTRIYKPKDPKKFVKDYVRKYRITGGYEEELTHLVELELGKLDSSVS</sequence>
<reference evidence="1 2" key="1">
    <citation type="submission" date="2016-10" db="EMBL/GenBank/DDBJ databases">
        <authorList>
            <person name="de Groot N.N."/>
        </authorList>
    </citation>
    <scope>NUCLEOTIDE SEQUENCE [LARGE SCALE GENOMIC DNA]</scope>
    <source>
        <strain evidence="1 2">DSM 28129</strain>
    </source>
</reference>
<evidence type="ECO:0000313" key="1">
    <source>
        <dbReference type="EMBL" id="SDG19750.1"/>
    </source>
</evidence>
<keyword evidence="2" id="KW-1185">Reference proteome</keyword>
<organism evidence="1 2">
    <name type="scientific">Fontibacillus panacisegetis</name>
    <dbReference type="NCBI Taxonomy" id="670482"/>
    <lineage>
        <taxon>Bacteria</taxon>
        <taxon>Bacillati</taxon>
        <taxon>Bacillota</taxon>
        <taxon>Bacilli</taxon>
        <taxon>Bacillales</taxon>
        <taxon>Paenibacillaceae</taxon>
        <taxon>Fontibacillus</taxon>
    </lineage>
</organism>
<proteinExistence type="predicted"/>
<accession>A0A1G7SC28</accession>
<name>A0A1G7SC28_9BACL</name>
<gene>
    <name evidence="1" type="ORF">SAMN04488542_12930</name>
</gene>
<dbReference type="OrthoDB" id="2645576at2"/>
<dbReference type="Proteomes" id="UP000198972">
    <property type="component" value="Unassembled WGS sequence"/>
</dbReference>
<evidence type="ECO:0000313" key="2">
    <source>
        <dbReference type="Proteomes" id="UP000198972"/>
    </source>
</evidence>
<dbReference type="RefSeq" id="WP_091234888.1">
    <property type="nucleotide sequence ID" value="NZ_FNBG01000029.1"/>
</dbReference>